<evidence type="ECO:0000313" key="2">
    <source>
        <dbReference type="EMBL" id="KAD0481662.1"/>
    </source>
</evidence>
<comment type="caution">
    <text evidence="2">The sequence shown here is derived from an EMBL/GenBank/DDBJ whole genome shotgun (WGS) entry which is preliminary data.</text>
</comment>
<organism evidence="2 3">
    <name type="scientific">Mikania micrantha</name>
    <name type="common">bitter vine</name>
    <dbReference type="NCBI Taxonomy" id="192012"/>
    <lineage>
        <taxon>Eukaryota</taxon>
        <taxon>Viridiplantae</taxon>
        <taxon>Streptophyta</taxon>
        <taxon>Embryophyta</taxon>
        <taxon>Tracheophyta</taxon>
        <taxon>Spermatophyta</taxon>
        <taxon>Magnoliopsida</taxon>
        <taxon>eudicotyledons</taxon>
        <taxon>Gunneridae</taxon>
        <taxon>Pentapetalae</taxon>
        <taxon>asterids</taxon>
        <taxon>campanulids</taxon>
        <taxon>Asterales</taxon>
        <taxon>Asteraceae</taxon>
        <taxon>Asteroideae</taxon>
        <taxon>Heliantheae alliance</taxon>
        <taxon>Eupatorieae</taxon>
        <taxon>Mikania</taxon>
    </lineage>
</organism>
<name>A0A5N6LCQ6_9ASTR</name>
<dbReference type="Proteomes" id="UP000326396">
    <property type="component" value="Unassembled WGS sequence"/>
</dbReference>
<gene>
    <name evidence="2" type="ORF">E3N88_44196</name>
</gene>
<dbReference type="AlphaFoldDB" id="A0A5N6LCQ6"/>
<keyword evidence="1" id="KW-0808">Transferase</keyword>
<dbReference type="PANTHER" id="PTHR31896">
    <property type="entry name" value="FAMILY REGULATORY PROTEIN, PUTATIVE (AFU_ORTHOLOGUE AFUA_3G14730)-RELATED"/>
    <property type="match status" value="1"/>
</dbReference>
<dbReference type="Pfam" id="PF02458">
    <property type="entry name" value="Transferase"/>
    <property type="match status" value="1"/>
</dbReference>
<dbReference type="EMBL" id="SZYD01001643">
    <property type="protein sequence ID" value="KAD0481662.1"/>
    <property type="molecule type" value="Genomic_DNA"/>
</dbReference>
<keyword evidence="3" id="KW-1185">Reference proteome</keyword>
<dbReference type="PANTHER" id="PTHR31896:SF36">
    <property type="entry name" value="HXXXD-TYPE ACYL-TRANSFERASE FAMILY PROTEIN-RELATED"/>
    <property type="match status" value="1"/>
</dbReference>
<dbReference type="Gene3D" id="3.30.559.10">
    <property type="entry name" value="Chloramphenicol acetyltransferase-like domain"/>
    <property type="match status" value="2"/>
</dbReference>
<evidence type="ECO:0000256" key="1">
    <source>
        <dbReference type="ARBA" id="ARBA00022679"/>
    </source>
</evidence>
<dbReference type="GO" id="GO:0016740">
    <property type="term" value="F:transferase activity"/>
    <property type="evidence" value="ECO:0007669"/>
    <property type="project" value="UniProtKB-KW"/>
</dbReference>
<dbReference type="InterPro" id="IPR023213">
    <property type="entry name" value="CAT-like_dom_sf"/>
</dbReference>
<sequence>MSCASVKLISEWFIEPKDEPTPEAQEPIHFTPFELACINIKYSQKGLLFAKPKTQDFSITSFLNDLRQSLSVTLNHFYPIAARFATRKQDNPPSYVIYLDPSNTPGVKLVYATTDATVSDVLDPPYVPSLAHSFFDLNEAISHDGHTLPVLSVQVTELVDGVFIGGSVNHMVADGTSFWHFMGTWSRIFRSGGEYHGSTPAFKRCSLDGFDPVISIPYTHHDQFIERLGIRTFKERFFSFSSSSISKLKSKANSECNTHKISSLQAVIALLWRCITRARCLSLDSETSCSLMVSVRRRLNPPLSDDYLGNPVQFVKGKASVRDLLSHGLGWVAFRLHEAVINHDDKAIRESVESWIRRPVVYKMSKIGDPNGLHVGSSPRFDMYGCEFGLGKALAARSGCTNKHDGKITMFPGREGGGSMDLEVCLSPENMKNIESDEELMCALSDN</sequence>
<evidence type="ECO:0000313" key="3">
    <source>
        <dbReference type="Proteomes" id="UP000326396"/>
    </source>
</evidence>
<proteinExistence type="predicted"/>
<protein>
    <submittedName>
        <fullName evidence="2">Uncharacterized protein</fullName>
    </submittedName>
</protein>
<dbReference type="OrthoDB" id="1862401at2759"/>
<reference evidence="2 3" key="1">
    <citation type="submission" date="2019-05" db="EMBL/GenBank/DDBJ databases">
        <title>Mikania micrantha, genome provides insights into the molecular mechanism of rapid growth.</title>
        <authorList>
            <person name="Liu B."/>
        </authorList>
    </citation>
    <scope>NUCLEOTIDE SEQUENCE [LARGE SCALE GENOMIC DNA]</scope>
    <source>
        <strain evidence="2">NLD-2019</strain>
        <tissue evidence="2">Leaf</tissue>
    </source>
</reference>
<accession>A0A5N6LCQ6</accession>
<dbReference type="InterPro" id="IPR051283">
    <property type="entry name" value="Sec_Metabolite_Acyltrans"/>
</dbReference>